<evidence type="ECO:0000256" key="2">
    <source>
        <dbReference type="ARBA" id="ARBA00022692"/>
    </source>
</evidence>
<dbReference type="SUPFAM" id="SSF53300">
    <property type="entry name" value="vWA-like"/>
    <property type="match status" value="1"/>
</dbReference>
<evidence type="ECO:0000259" key="6">
    <source>
        <dbReference type="PROSITE" id="PS50234"/>
    </source>
</evidence>
<keyword evidence="2 5" id="KW-0812">Transmembrane</keyword>
<keyword evidence="8" id="KW-1185">Reference proteome</keyword>
<dbReference type="SMART" id="SM00327">
    <property type="entry name" value="VWA"/>
    <property type="match status" value="1"/>
</dbReference>
<evidence type="ECO:0000256" key="4">
    <source>
        <dbReference type="ARBA" id="ARBA00023136"/>
    </source>
</evidence>
<dbReference type="CDD" id="cd00198">
    <property type="entry name" value="vWFA"/>
    <property type="match status" value="1"/>
</dbReference>
<evidence type="ECO:0000313" key="8">
    <source>
        <dbReference type="Proteomes" id="UP001225378"/>
    </source>
</evidence>
<dbReference type="AlphaFoldDB" id="A0AAU7P047"/>
<evidence type="ECO:0000256" key="5">
    <source>
        <dbReference type="SAM" id="Phobius"/>
    </source>
</evidence>
<dbReference type="EMBL" id="CP157743">
    <property type="protein sequence ID" value="XBS22161.1"/>
    <property type="molecule type" value="Genomic_DNA"/>
</dbReference>
<protein>
    <submittedName>
        <fullName evidence="7">VWA domain-containing protein</fullName>
    </submittedName>
</protein>
<dbReference type="InterPro" id="IPR050768">
    <property type="entry name" value="UPF0353/GerABKA_families"/>
</dbReference>
<keyword evidence="4 5" id="KW-0472">Membrane</keyword>
<evidence type="ECO:0000313" key="7">
    <source>
        <dbReference type="EMBL" id="XBS22161.1"/>
    </source>
</evidence>
<dbReference type="InterPro" id="IPR036465">
    <property type="entry name" value="vWFA_dom_sf"/>
</dbReference>
<reference evidence="7 8" key="1">
    <citation type="journal article" date="2024" name="Microbiology">
        <title>Methylomarinum rosea sp. nov., a novel halophilic methanotrophic bacterium from the hypersaline Lake Elton.</title>
        <authorList>
            <person name="Suleimanov R.Z."/>
            <person name="Oshkin I.Y."/>
            <person name="Danilova O.V."/>
            <person name="Suzina N.E."/>
            <person name="Dedysh S.N."/>
        </authorList>
    </citation>
    <scope>NUCLEOTIDE SEQUENCE [LARGE SCALE GENOMIC DNA]</scope>
    <source>
        <strain evidence="7 8">Ch1-1</strain>
    </source>
</reference>
<dbReference type="KEGG" id="mech:Q9L42_008560"/>
<dbReference type="Pfam" id="PF13519">
    <property type="entry name" value="VWA_2"/>
    <property type="match status" value="1"/>
</dbReference>
<sequence length="327" mass="35960">MNLAVVYPWALTALALALLPLFNNGVSSHRYPDASVLPDDRLSELYSLLLKLVATAAMASLILGMAGLYRSEQWVERVGRGANIVMLFDRSSSMDHTFAGQAPGGGEESKASAAKHLLMELIKRRKNDRIGVAAYSTSPLYVMPLTENKEAVAAAISATDTPGLAYTNISKGLAMALSFFQEQTPESGSKIILLVSDGAAAIDADSERKLRQWIARQPIRLYWIFLRGKNNPGIFDKPEDPRDDNAQARPERYLHLFFKSLGIPYRAYQAESPSALQQAVAEIDRLENKPLHYRENIPREDLSGVCYAAAALLLSLLLGLKLCEARP</sequence>
<dbReference type="PANTHER" id="PTHR22550">
    <property type="entry name" value="SPORE GERMINATION PROTEIN"/>
    <property type="match status" value="1"/>
</dbReference>
<organism evidence="7 8">
    <name type="scientific">Methylomarinum roseum</name>
    <dbReference type="NCBI Taxonomy" id="3067653"/>
    <lineage>
        <taxon>Bacteria</taxon>
        <taxon>Pseudomonadati</taxon>
        <taxon>Pseudomonadota</taxon>
        <taxon>Gammaproteobacteria</taxon>
        <taxon>Methylococcales</taxon>
        <taxon>Methylococcaceae</taxon>
        <taxon>Methylomarinum</taxon>
    </lineage>
</organism>
<feature type="domain" description="VWFA" evidence="6">
    <location>
        <begin position="83"/>
        <end position="283"/>
    </location>
</feature>
<accession>A0AAU7P047</accession>
<dbReference type="Proteomes" id="UP001225378">
    <property type="component" value="Chromosome"/>
</dbReference>
<feature type="transmembrane region" description="Helical" evidence="5">
    <location>
        <begin position="52"/>
        <end position="69"/>
    </location>
</feature>
<dbReference type="RefSeq" id="WP_305908858.1">
    <property type="nucleotide sequence ID" value="NZ_CP157743.1"/>
</dbReference>
<dbReference type="Gene3D" id="3.40.50.410">
    <property type="entry name" value="von Willebrand factor, type A domain"/>
    <property type="match status" value="1"/>
</dbReference>
<gene>
    <name evidence="7" type="ORF">Q9L42_008560</name>
</gene>
<dbReference type="PANTHER" id="PTHR22550:SF5">
    <property type="entry name" value="LEUCINE ZIPPER PROTEIN 4"/>
    <property type="match status" value="1"/>
</dbReference>
<dbReference type="PROSITE" id="PS50234">
    <property type="entry name" value="VWFA"/>
    <property type="match status" value="1"/>
</dbReference>
<evidence type="ECO:0000256" key="3">
    <source>
        <dbReference type="ARBA" id="ARBA00022989"/>
    </source>
</evidence>
<keyword evidence="1" id="KW-1003">Cell membrane</keyword>
<dbReference type="InterPro" id="IPR002035">
    <property type="entry name" value="VWF_A"/>
</dbReference>
<name>A0AAU7P047_9GAMM</name>
<keyword evidence="3 5" id="KW-1133">Transmembrane helix</keyword>
<proteinExistence type="predicted"/>
<evidence type="ECO:0000256" key="1">
    <source>
        <dbReference type="ARBA" id="ARBA00022475"/>
    </source>
</evidence>